<dbReference type="RefSeq" id="WP_284377886.1">
    <property type="nucleotide sequence ID" value="NZ_BSNN01000004.1"/>
</dbReference>
<dbReference type="InterPro" id="IPR038696">
    <property type="entry name" value="IalB_sf"/>
</dbReference>
<dbReference type="Gene3D" id="2.60.40.1880">
    <property type="entry name" value="Invasion associated locus B (IalB) protein"/>
    <property type="match status" value="1"/>
</dbReference>
<gene>
    <name evidence="2" type="ORF">GCM10007939_17260</name>
</gene>
<evidence type="ECO:0000313" key="2">
    <source>
        <dbReference type="EMBL" id="GLQ35443.1"/>
    </source>
</evidence>
<name>A0ABQ5VWG9_9RHOB</name>
<feature type="chain" id="PRO_5045127698" description="Invasion protein IalB, involved in pathogenesis" evidence="1">
    <location>
        <begin position="23"/>
        <end position="171"/>
    </location>
</feature>
<evidence type="ECO:0008006" key="4">
    <source>
        <dbReference type="Google" id="ProtNLM"/>
    </source>
</evidence>
<reference evidence="3" key="1">
    <citation type="journal article" date="2019" name="Int. J. Syst. Evol. Microbiol.">
        <title>The Global Catalogue of Microorganisms (GCM) 10K type strain sequencing project: providing services to taxonomists for standard genome sequencing and annotation.</title>
        <authorList>
            <consortium name="The Broad Institute Genomics Platform"/>
            <consortium name="The Broad Institute Genome Sequencing Center for Infectious Disease"/>
            <person name="Wu L."/>
            <person name="Ma J."/>
        </authorList>
    </citation>
    <scope>NUCLEOTIDE SEQUENCE [LARGE SCALE GENOMIC DNA]</scope>
    <source>
        <strain evidence="3">NBRC 110140</strain>
    </source>
</reference>
<organism evidence="2 3">
    <name type="scientific">Amylibacter marinus</name>
    <dbReference type="NCBI Taxonomy" id="1475483"/>
    <lineage>
        <taxon>Bacteria</taxon>
        <taxon>Pseudomonadati</taxon>
        <taxon>Pseudomonadota</taxon>
        <taxon>Alphaproteobacteria</taxon>
        <taxon>Rhodobacterales</taxon>
        <taxon>Paracoccaceae</taxon>
        <taxon>Amylibacter</taxon>
    </lineage>
</organism>
<feature type="signal peptide" evidence="1">
    <location>
        <begin position="1"/>
        <end position="22"/>
    </location>
</feature>
<protein>
    <recommendedName>
        <fullName evidence="4">Invasion protein IalB, involved in pathogenesis</fullName>
    </recommendedName>
</protein>
<dbReference type="Proteomes" id="UP001156694">
    <property type="component" value="Unassembled WGS sequence"/>
</dbReference>
<keyword evidence="3" id="KW-1185">Reference proteome</keyword>
<accession>A0ABQ5VWG9</accession>
<keyword evidence="1" id="KW-0732">Signal</keyword>
<dbReference type="Pfam" id="PF06776">
    <property type="entry name" value="IalB"/>
    <property type="match status" value="1"/>
</dbReference>
<evidence type="ECO:0000256" key="1">
    <source>
        <dbReference type="SAM" id="SignalP"/>
    </source>
</evidence>
<proteinExistence type="predicted"/>
<sequence length="171" mass="18658">MKSLLKSGIILTIATAALPVMAEERVNAFQDWAVYEESNPKTCWISSSPQKTENSRDGKPRTVTRGEIVLSVSYQADKSIVGEVSFAGGYPFDPDRYVKMTIGTQSFDLRPVGETAWPENPSVDQTVRVAMTKGATAVLTARSTRNTDTKDTFSLKGFTAALNDAKQRCGI</sequence>
<evidence type="ECO:0000313" key="3">
    <source>
        <dbReference type="Proteomes" id="UP001156694"/>
    </source>
</evidence>
<comment type="caution">
    <text evidence="2">The sequence shown here is derived from an EMBL/GenBank/DDBJ whole genome shotgun (WGS) entry which is preliminary data.</text>
</comment>
<dbReference type="InterPro" id="IPR010642">
    <property type="entry name" value="Invasion_prot_B"/>
</dbReference>
<dbReference type="EMBL" id="BSNN01000004">
    <property type="protein sequence ID" value="GLQ35443.1"/>
    <property type="molecule type" value="Genomic_DNA"/>
</dbReference>